<accession>A0A183D9M6</accession>
<sequence length="128" mass="14878">MVFQRTIGTRSAFTLSLPTGESGQRTDGQYEGSEEYAEYSTADTSRESSLDTGRTSDTSQDFSSFKNLSQISEHTTMRPRDDDVAWMDAVRQYHQNEPVFRKKPFVCINIHRNEHRFIMHFTVLFRVQ</sequence>
<dbReference type="EMBL" id="UYRT01011503">
    <property type="protein sequence ID" value="VDK50704.1"/>
    <property type="molecule type" value="Genomic_DNA"/>
</dbReference>
<reference evidence="2 3" key="2">
    <citation type="submission" date="2018-11" db="EMBL/GenBank/DDBJ databases">
        <authorList>
            <consortium name="Pathogen Informatics"/>
        </authorList>
    </citation>
    <scope>NUCLEOTIDE SEQUENCE [LARGE SCALE GENOMIC DNA]</scope>
</reference>
<evidence type="ECO:0000313" key="2">
    <source>
        <dbReference type="EMBL" id="VDK50704.1"/>
    </source>
</evidence>
<evidence type="ECO:0000313" key="4">
    <source>
        <dbReference type="WBParaSite" id="GPUH_0000542401-mRNA-1"/>
    </source>
</evidence>
<feature type="compositionally biased region" description="Polar residues" evidence="1">
    <location>
        <begin position="15"/>
        <end position="27"/>
    </location>
</feature>
<proteinExistence type="predicted"/>
<dbReference type="OrthoDB" id="5833599at2759"/>
<reference evidence="4" key="1">
    <citation type="submission" date="2016-06" db="UniProtKB">
        <authorList>
            <consortium name="WormBaseParasite"/>
        </authorList>
    </citation>
    <scope>IDENTIFICATION</scope>
</reference>
<protein>
    <submittedName>
        <fullName evidence="4">PHM7_ext domain-containing protein</fullName>
    </submittedName>
</protein>
<evidence type="ECO:0000313" key="3">
    <source>
        <dbReference type="Proteomes" id="UP000271098"/>
    </source>
</evidence>
<organism evidence="4">
    <name type="scientific">Gongylonema pulchrum</name>
    <dbReference type="NCBI Taxonomy" id="637853"/>
    <lineage>
        <taxon>Eukaryota</taxon>
        <taxon>Metazoa</taxon>
        <taxon>Ecdysozoa</taxon>
        <taxon>Nematoda</taxon>
        <taxon>Chromadorea</taxon>
        <taxon>Rhabditida</taxon>
        <taxon>Spirurina</taxon>
        <taxon>Spiruromorpha</taxon>
        <taxon>Spiruroidea</taxon>
        <taxon>Gongylonematidae</taxon>
        <taxon>Gongylonema</taxon>
    </lineage>
</organism>
<dbReference type="AlphaFoldDB" id="A0A183D9M6"/>
<keyword evidence="3" id="KW-1185">Reference proteome</keyword>
<name>A0A183D9M6_9BILA</name>
<feature type="compositionally biased region" description="Polar residues" evidence="1">
    <location>
        <begin position="50"/>
        <end position="74"/>
    </location>
</feature>
<dbReference type="Proteomes" id="UP000271098">
    <property type="component" value="Unassembled WGS sequence"/>
</dbReference>
<evidence type="ECO:0000256" key="1">
    <source>
        <dbReference type="SAM" id="MobiDB-lite"/>
    </source>
</evidence>
<gene>
    <name evidence="2" type="ORF">GPUH_LOCUS5417</name>
</gene>
<dbReference type="WBParaSite" id="GPUH_0000542401-mRNA-1">
    <property type="protein sequence ID" value="GPUH_0000542401-mRNA-1"/>
    <property type="gene ID" value="GPUH_0000542401"/>
</dbReference>
<feature type="region of interest" description="Disordered" evidence="1">
    <location>
        <begin position="15"/>
        <end position="80"/>
    </location>
</feature>